<feature type="compositionally biased region" description="Pro residues" evidence="1">
    <location>
        <begin position="200"/>
        <end position="213"/>
    </location>
</feature>
<protein>
    <submittedName>
        <fullName evidence="2">Uncharacterized protein</fullName>
    </submittedName>
</protein>
<feature type="region of interest" description="Disordered" evidence="1">
    <location>
        <begin position="329"/>
        <end position="349"/>
    </location>
</feature>
<comment type="caution">
    <text evidence="2">The sequence shown here is derived from an EMBL/GenBank/DDBJ whole genome shotgun (WGS) entry which is preliminary data.</text>
</comment>
<gene>
    <name evidence="2" type="ORF">OZSIB_3614</name>
</gene>
<dbReference type="Proteomes" id="UP000252355">
    <property type="component" value="Unassembled WGS sequence"/>
</dbReference>
<feature type="compositionally biased region" description="Basic and acidic residues" evidence="1">
    <location>
        <begin position="183"/>
        <end position="193"/>
    </location>
</feature>
<accession>A0A367ZPZ7</accession>
<reference evidence="2 3" key="1">
    <citation type="submission" date="2018-05" db="EMBL/GenBank/DDBJ databases">
        <title>A metagenomic window into the 2 km-deep terrestrial subsurface aquifer revealed taxonomically and functionally diverse microbial community comprising novel uncultured bacterial lineages.</title>
        <authorList>
            <person name="Kadnikov V.V."/>
            <person name="Mardanov A.V."/>
            <person name="Beletsky A.V."/>
            <person name="Banks D."/>
            <person name="Pimenov N.V."/>
            <person name="Frank Y.A."/>
            <person name="Karnachuk O.V."/>
            <person name="Ravin N.V."/>
        </authorList>
    </citation>
    <scope>NUCLEOTIDE SEQUENCE [LARGE SCALE GENOMIC DNA]</scope>
    <source>
        <strain evidence="2">BY5</strain>
    </source>
</reference>
<evidence type="ECO:0000313" key="3">
    <source>
        <dbReference type="Proteomes" id="UP000252355"/>
    </source>
</evidence>
<feature type="region of interest" description="Disordered" evidence="1">
    <location>
        <begin position="139"/>
        <end position="221"/>
    </location>
</feature>
<proteinExistence type="predicted"/>
<evidence type="ECO:0000313" key="2">
    <source>
        <dbReference type="EMBL" id="RCK80110.1"/>
    </source>
</evidence>
<feature type="compositionally biased region" description="Low complexity" evidence="1">
    <location>
        <begin position="16"/>
        <end position="26"/>
    </location>
</feature>
<name>A0A367ZPZ7_9BACT</name>
<evidence type="ECO:0000256" key="1">
    <source>
        <dbReference type="SAM" id="MobiDB-lite"/>
    </source>
</evidence>
<sequence length="349" mass="36417">MATADSPRAQGHTIVGGRPAGARTTGAGIPRGLEALMMKAAVDPAFLERLVTERAGLADAIGLALDPAERDMLELVPAGQLREMARLTPVPEPQRRLLAGGSAAALVALVTQLTFAPVAGRAEPPPDGMQTIQDLSPQEAGPLAVDPDAGPTAEGGRPDSPHAMPPGGARPDLPDEDLMTRGIRPDLPDEIRITRGIRPDLPPSSPPPAPPPASTEAPATPVATTPLTTETLHELIVHTNSAGLSFEAAINALRNETGIGITVQPCPGLDVNRPVARSVAGLPLGKAIRALCAEVAGDGALYEIDLGDRALAIRFKQLGAPPREPLQRLFDSFQPTRGSRPDVPRRRED</sequence>
<dbReference type="EMBL" id="QOQW01000008">
    <property type="protein sequence ID" value="RCK80110.1"/>
    <property type="molecule type" value="Genomic_DNA"/>
</dbReference>
<feature type="compositionally biased region" description="Basic and acidic residues" evidence="1">
    <location>
        <begin position="339"/>
        <end position="349"/>
    </location>
</feature>
<feature type="region of interest" description="Disordered" evidence="1">
    <location>
        <begin position="1"/>
        <end position="26"/>
    </location>
</feature>
<organism evidence="2 3">
    <name type="scientific">Candidatus Ozemobacter sibiricus</name>
    <dbReference type="NCBI Taxonomy" id="2268124"/>
    <lineage>
        <taxon>Bacteria</taxon>
        <taxon>Candidatus Ozemobacteria</taxon>
        <taxon>Candidatus Ozemobacterales</taxon>
        <taxon>Candidatus Ozemobacteraceae</taxon>
        <taxon>Candidatus Ozemobacter</taxon>
    </lineage>
</organism>
<dbReference type="AlphaFoldDB" id="A0A367ZPZ7"/>